<name>A0A9N7VT54_PLEPL</name>
<gene>
    <name evidence="2" type="ORF">PLEPLA_LOCUS41641</name>
</gene>
<feature type="compositionally biased region" description="Basic and acidic residues" evidence="1">
    <location>
        <begin position="49"/>
        <end position="63"/>
    </location>
</feature>
<evidence type="ECO:0000313" key="3">
    <source>
        <dbReference type="Proteomes" id="UP001153269"/>
    </source>
</evidence>
<feature type="region of interest" description="Disordered" evidence="1">
    <location>
        <begin position="46"/>
        <end position="70"/>
    </location>
</feature>
<dbReference type="AlphaFoldDB" id="A0A9N7VT54"/>
<dbReference type="Proteomes" id="UP001153269">
    <property type="component" value="Unassembled WGS sequence"/>
</dbReference>
<accession>A0A9N7VT54</accession>
<dbReference type="EMBL" id="CADEAL010004191">
    <property type="protein sequence ID" value="CAB1453881.1"/>
    <property type="molecule type" value="Genomic_DNA"/>
</dbReference>
<evidence type="ECO:0000313" key="2">
    <source>
        <dbReference type="EMBL" id="CAB1453881.1"/>
    </source>
</evidence>
<sequence length="131" mass="14225">MITMSSVAMEDLNTTAHPAPVSLSPLLLRDIPNVITLCGNEVGGDDDDRGCLRMEGRGRRRDPLPPPVASSRCISTNKEAAMPVHATPLPPNLLYHRINDSIAPVPPVTSATRGIEQQKIPKLYKHIYPAV</sequence>
<comment type="caution">
    <text evidence="2">The sequence shown here is derived from an EMBL/GenBank/DDBJ whole genome shotgun (WGS) entry which is preliminary data.</text>
</comment>
<reference evidence="2" key="1">
    <citation type="submission" date="2020-03" db="EMBL/GenBank/DDBJ databases">
        <authorList>
            <person name="Weist P."/>
        </authorList>
    </citation>
    <scope>NUCLEOTIDE SEQUENCE</scope>
</reference>
<protein>
    <submittedName>
        <fullName evidence="2">Uncharacterized protein</fullName>
    </submittedName>
</protein>
<keyword evidence="3" id="KW-1185">Reference proteome</keyword>
<proteinExistence type="predicted"/>
<organism evidence="2 3">
    <name type="scientific">Pleuronectes platessa</name>
    <name type="common">European plaice</name>
    <dbReference type="NCBI Taxonomy" id="8262"/>
    <lineage>
        <taxon>Eukaryota</taxon>
        <taxon>Metazoa</taxon>
        <taxon>Chordata</taxon>
        <taxon>Craniata</taxon>
        <taxon>Vertebrata</taxon>
        <taxon>Euteleostomi</taxon>
        <taxon>Actinopterygii</taxon>
        <taxon>Neopterygii</taxon>
        <taxon>Teleostei</taxon>
        <taxon>Neoteleostei</taxon>
        <taxon>Acanthomorphata</taxon>
        <taxon>Carangaria</taxon>
        <taxon>Pleuronectiformes</taxon>
        <taxon>Pleuronectoidei</taxon>
        <taxon>Pleuronectidae</taxon>
        <taxon>Pleuronectes</taxon>
    </lineage>
</organism>
<evidence type="ECO:0000256" key="1">
    <source>
        <dbReference type="SAM" id="MobiDB-lite"/>
    </source>
</evidence>